<dbReference type="PANTHER" id="PTHR31640:SF1">
    <property type="entry name" value="BRIDGE-LIKE LIPID TRANSFER PROTEIN FAMILY MEMBER 1"/>
    <property type="match status" value="1"/>
</dbReference>
<evidence type="ECO:0000313" key="2">
    <source>
        <dbReference type="Proteomes" id="UP001209878"/>
    </source>
</evidence>
<sequence length="296" mass="32936">MFPWTYERNTKTILPEAGEERIYKCFDFKMSLKGDCSIDVLFSKDTGENLALRLCVPEKSTSRNILVSLARSAKIVDRGGKEQPETFGKTSHTNWGTKTMKSDDWVDCASAPSATVSILTKLHPMHVIPDVELSDDAQYSSPTIQSAKQKQGKDFDATVMEPDVVYVHVHVAAITGCASGSLIGALLTLRDNYAGVDTSFTDYNENKDMFKNTGAESSNKDPFDPRLYRTMELKLEVELHDIQAHMVKHCQPTAPPCPWIYIEYVSIEVNVSATESEVQVVLSPSFLLTSDKVKVI</sequence>
<dbReference type="PANTHER" id="PTHR31640">
    <property type="entry name" value="TRANSMEMBRANE PROTEIN KIAA1109"/>
    <property type="match status" value="1"/>
</dbReference>
<name>A0AAD9KWC1_RIDPI</name>
<proteinExistence type="predicted"/>
<dbReference type="InterPro" id="IPR033616">
    <property type="entry name" value="BLTP1"/>
</dbReference>
<organism evidence="1 2">
    <name type="scientific">Ridgeia piscesae</name>
    <name type="common">Tubeworm</name>
    <dbReference type="NCBI Taxonomy" id="27915"/>
    <lineage>
        <taxon>Eukaryota</taxon>
        <taxon>Metazoa</taxon>
        <taxon>Spiralia</taxon>
        <taxon>Lophotrochozoa</taxon>
        <taxon>Annelida</taxon>
        <taxon>Polychaeta</taxon>
        <taxon>Sedentaria</taxon>
        <taxon>Canalipalpata</taxon>
        <taxon>Sabellida</taxon>
        <taxon>Siboglinidae</taxon>
        <taxon>Ridgeia</taxon>
    </lineage>
</organism>
<protein>
    <submittedName>
        <fullName evidence="1">Uncharacterized protein</fullName>
    </submittedName>
</protein>
<dbReference type="AlphaFoldDB" id="A0AAD9KWC1"/>
<dbReference type="Proteomes" id="UP001209878">
    <property type="component" value="Unassembled WGS sequence"/>
</dbReference>
<dbReference type="GO" id="GO:0098793">
    <property type="term" value="C:presynapse"/>
    <property type="evidence" value="ECO:0007669"/>
    <property type="project" value="GOC"/>
</dbReference>
<evidence type="ECO:0000313" key="1">
    <source>
        <dbReference type="EMBL" id="KAK2178576.1"/>
    </source>
</evidence>
<gene>
    <name evidence="1" type="ORF">NP493_538g01030</name>
</gene>
<reference evidence="1" key="1">
    <citation type="journal article" date="2023" name="Mol. Biol. Evol.">
        <title>Third-Generation Sequencing Reveals the Adaptive Role of the Epigenome in Three Deep-Sea Polychaetes.</title>
        <authorList>
            <person name="Perez M."/>
            <person name="Aroh O."/>
            <person name="Sun Y."/>
            <person name="Lan Y."/>
            <person name="Juniper S.K."/>
            <person name="Young C.R."/>
            <person name="Angers B."/>
            <person name="Qian P.Y."/>
        </authorList>
    </citation>
    <scope>NUCLEOTIDE SEQUENCE</scope>
    <source>
        <strain evidence="1">R07B-5</strain>
    </source>
</reference>
<keyword evidence="2" id="KW-1185">Reference proteome</keyword>
<accession>A0AAD9KWC1</accession>
<comment type="caution">
    <text evidence="1">The sequence shown here is derived from an EMBL/GenBank/DDBJ whole genome shotgun (WGS) entry which is preliminary data.</text>
</comment>
<dbReference type="GO" id="GO:0048488">
    <property type="term" value="P:synaptic vesicle endocytosis"/>
    <property type="evidence" value="ECO:0007669"/>
    <property type="project" value="TreeGrafter"/>
</dbReference>
<dbReference type="EMBL" id="JAODUO010000537">
    <property type="protein sequence ID" value="KAK2178576.1"/>
    <property type="molecule type" value="Genomic_DNA"/>
</dbReference>